<evidence type="ECO:0000313" key="1">
    <source>
        <dbReference type="EMBL" id="KAG0421278.1"/>
    </source>
</evidence>
<protein>
    <submittedName>
        <fullName evidence="1">Uncharacterized protein</fullName>
    </submittedName>
</protein>
<gene>
    <name evidence="1" type="ORF">HPB47_002826</name>
</gene>
<organism evidence="1 2">
    <name type="scientific">Ixodes persulcatus</name>
    <name type="common">Taiga tick</name>
    <dbReference type="NCBI Taxonomy" id="34615"/>
    <lineage>
        <taxon>Eukaryota</taxon>
        <taxon>Metazoa</taxon>
        <taxon>Ecdysozoa</taxon>
        <taxon>Arthropoda</taxon>
        <taxon>Chelicerata</taxon>
        <taxon>Arachnida</taxon>
        <taxon>Acari</taxon>
        <taxon>Parasitiformes</taxon>
        <taxon>Ixodida</taxon>
        <taxon>Ixodoidea</taxon>
        <taxon>Ixodidae</taxon>
        <taxon>Ixodinae</taxon>
        <taxon>Ixodes</taxon>
    </lineage>
</organism>
<sequence length="506" mass="57176">MLSERVSTRCCAPSSGIKPILVYHLHYPRPHMVLISTSTFADKSWDWVLTDEEIAAILDESDADLSDAEDPEFQAKETPGNQDPAEPIHQCLLSPHQYFMKYFPADFWEECATQTNLYSIQKRNHRSVKTNIVEVKKLAEIHLRMGVMGLPRVHMYWSRGTRTPLIADSMTRNRFYELRNHLDFVDYSSRTDEQNKDKLYLVRPILDHFQMSIDEKIIPFLGRCSFRHYLHSTPNPVGLKNFVLASPGGLGLDFLIYTRKGIVIHTDMKAFGLGGALVKKLMETVISKDAHAFTDRYFMGLKIIDFLLKENKFLTGTVNANRTEGAPARLPSDKDMTRGQAVSLVGYDGKVCLVKWRDNKSVLLLSIAVGTDPMGSCRRWSKEDKKKIPIPQSAIVSKYNRCMGESTSLTDLLLTTEHKFGPKSGQFEYSHTSLTWPSATHGLSSFLRDDRALNVSQKKRLPLPAFKQDIAETPIRANVTNANISQSELRGSAAEAENQGQSKCLT</sequence>
<proteinExistence type="predicted"/>
<reference evidence="1 2" key="1">
    <citation type="journal article" date="2020" name="Cell">
        <title>Large-Scale Comparative Analyses of Tick Genomes Elucidate Their Genetic Diversity and Vector Capacities.</title>
        <authorList>
            <consortium name="Tick Genome and Microbiome Consortium (TIGMIC)"/>
            <person name="Jia N."/>
            <person name="Wang J."/>
            <person name="Shi W."/>
            <person name="Du L."/>
            <person name="Sun Y."/>
            <person name="Zhan W."/>
            <person name="Jiang J.F."/>
            <person name="Wang Q."/>
            <person name="Zhang B."/>
            <person name="Ji P."/>
            <person name="Bell-Sakyi L."/>
            <person name="Cui X.M."/>
            <person name="Yuan T.T."/>
            <person name="Jiang B.G."/>
            <person name="Yang W.F."/>
            <person name="Lam T.T."/>
            <person name="Chang Q.C."/>
            <person name="Ding S.J."/>
            <person name="Wang X.J."/>
            <person name="Zhu J.G."/>
            <person name="Ruan X.D."/>
            <person name="Zhao L."/>
            <person name="Wei J.T."/>
            <person name="Ye R.Z."/>
            <person name="Que T.C."/>
            <person name="Du C.H."/>
            <person name="Zhou Y.H."/>
            <person name="Cheng J.X."/>
            <person name="Dai P.F."/>
            <person name="Guo W.B."/>
            <person name="Han X.H."/>
            <person name="Huang E.J."/>
            <person name="Li L.F."/>
            <person name="Wei W."/>
            <person name="Gao Y.C."/>
            <person name="Liu J.Z."/>
            <person name="Shao H.Z."/>
            <person name="Wang X."/>
            <person name="Wang C.C."/>
            <person name="Yang T.C."/>
            <person name="Huo Q.B."/>
            <person name="Li W."/>
            <person name="Chen H.Y."/>
            <person name="Chen S.E."/>
            <person name="Zhou L.G."/>
            <person name="Ni X.B."/>
            <person name="Tian J.H."/>
            <person name="Sheng Y."/>
            <person name="Liu T."/>
            <person name="Pan Y.S."/>
            <person name="Xia L.Y."/>
            <person name="Li J."/>
            <person name="Zhao F."/>
            <person name="Cao W.C."/>
        </authorList>
    </citation>
    <scope>NUCLEOTIDE SEQUENCE [LARGE SCALE GENOMIC DNA]</scope>
    <source>
        <strain evidence="1">Iper-2018</strain>
    </source>
</reference>
<dbReference type="EMBL" id="JABSTQ010010393">
    <property type="protein sequence ID" value="KAG0421278.1"/>
    <property type="molecule type" value="Genomic_DNA"/>
</dbReference>
<name>A0AC60PL95_IXOPE</name>
<comment type="caution">
    <text evidence="1">The sequence shown here is derived from an EMBL/GenBank/DDBJ whole genome shotgun (WGS) entry which is preliminary data.</text>
</comment>
<keyword evidence="2" id="KW-1185">Reference proteome</keyword>
<accession>A0AC60PL95</accession>
<dbReference type="Proteomes" id="UP000805193">
    <property type="component" value="Unassembled WGS sequence"/>
</dbReference>
<evidence type="ECO:0000313" key="2">
    <source>
        <dbReference type="Proteomes" id="UP000805193"/>
    </source>
</evidence>